<gene>
    <name evidence="2" type="primary">LOC112905138</name>
</gene>
<evidence type="ECO:0000313" key="2">
    <source>
        <dbReference type="RefSeq" id="XP_025832735.1"/>
    </source>
</evidence>
<sequence length="234" mass="26650">MSERIVMPRPSNRVKTNELVSYASESSVMECSSESAKRKKTTPWCDDEPECVSAVESKKMRRSDNGETCQTFETIKVADRRIIRDTADQLMEELVQMAGVVKEHRHTIARNDAEVKETKENTTKEVRTPSFSYADKLRAGKILAISNRVSENTFPVRIEAKKVGNDAKNMRKVVMRSVDPIKDNIVVKNVRATKRRCLGTRLRQEGRREKKNKKSLLIKAKVDIAVKNIKKTVA</sequence>
<dbReference type="GeneID" id="112905138"/>
<protein>
    <submittedName>
        <fullName evidence="2">Uncharacterized protein LOC112905138 isoform X2</fullName>
    </submittedName>
</protein>
<reference evidence="2" key="1">
    <citation type="submission" date="2025-08" db="UniProtKB">
        <authorList>
            <consortium name="RefSeq"/>
        </authorList>
    </citation>
    <scope>IDENTIFICATION</scope>
    <source>
        <tissue evidence="2">Entire body</tissue>
    </source>
</reference>
<name>A0A7F5R9V7_AGRPL</name>
<dbReference type="RefSeq" id="XP_025832735.1">
    <property type="nucleotide sequence ID" value="XM_025976950.1"/>
</dbReference>
<proteinExistence type="predicted"/>
<dbReference type="OrthoDB" id="6775559at2759"/>
<keyword evidence="1" id="KW-1185">Reference proteome</keyword>
<dbReference type="AlphaFoldDB" id="A0A7F5R9V7"/>
<evidence type="ECO:0000313" key="1">
    <source>
        <dbReference type="Proteomes" id="UP000192223"/>
    </source>
</evidence>
<organism evidence="1 2">
    <name type="scientific">Agrilus planipennis</name>
    <name type="common">Emerald ash borer</name>
    <name type="synonym">Agrilus marcopoli</name>
    <dbReference type="NCBI Taxonomy" id="224129"/>
    <lineage>
        <taxon>Eukaryota</taxon>
        <taxon>Metazoa</taxon>
        <taxon>Ecdysozoa</taxon>
        <taxon>Arthropoda</taxon>
        <taxon>Hexapoda</taxon>
        <taxon>Insecta</taxon>
        <taxon>Pterygota</taxon>
        <taxon>Neoptera</taxon>
        <taxon>Endopterygota</taxon>
        <taxon>Coleoptera</taxon>
        <taxon>Polyphaga</taxon>
        <taxon>Elateriformia</taxon>
        <taxon>Buprestoidea</taxon>
        <taxon>Buprestidae</taxon>
        <taxon>Agrilinae</taxon>
        <taxon>Agrilus</taxon>
    </lineage>
</organism>
<dbReference type="Proteomes" id="UP000192223">
    <property type="component" value="Unplaced"/>
</dbReference>
<accession>A0A7F5R9V7</accession>